<proteinExistence type="predicted"/>
<name>A0A2M7VEH8_9BACT</name>
<comment type="caution">
    <text evidence="1">The sequence shown here is derived from an EMBL/GenBank/DDBJ whole genome shotgun (WGS) entry which is preliminary data.</text>
</comment>
<gene>
    <name evidence="1" type="ORF">COX77_03115</name>
</gene>
<organism evidence="1 2">
    <name type="scientific">Candidatus Komeilibacteria bacterium CG_4_10_14_0_2_um_filter_37_10</name>
    <dbReference type="NCBI Taxonomy" id="1974470"/>
    <lineage>
        <taxon>Bacteria</taxon>
        <taxon>Candidatus Komeiliibacteriota</taxon>
    </lineage>
</organism>
<dbReference type="AlphaFoldDB" id="A0A2M7VEH8"/>
<reference evidence="2" key="1">
    <citation type="submission" date="2017-09" db="EMBL/GenBank/DDBJ databases">
        <title>Depth-based differentiation of microbial function through sediment-hosted aquifers and enrichment of novel symbionts in the deep terrestrial subsurface.</title>
        <authorList>
            <person name="Probst A.J."/>
            <person name="Ladd B."/>
            <person name="Jarett J.K."/>
            <person name="Geller-Mcgrath D.E."/>
            <person name="Sieber C.M.K."/>
            <person name="Emerson J.B."/>
            <person name="Anantharaman K."/>
            <person name="Thomas B.C."/>
            <person name="Malmstrom R."/>
            <person name="Stieglmeier M."/>
            <person name="Klingl A."/>
            <person name="Woyke T."/>
            <person name="Ryan C.M."/>
            <person name="Banfield J.F."/>
        </authorList>
    </citation>
    <scope>NUCLEOTIDE SEQUENCE [LARGE SCALE GENOMIC DNA]</scope>
</reference>
<dbReference type="Proteomes" id="UP000230405">
    <property type="component" value="Unassembled WGS sequence"/>
</dbReference>
<sequence length="72" mass="7502">MCNKCLGSGVIETGSNDLPCDCSKGNTALFNQAGVDGPVTGAEIKKHFLNNSPEPIKLDKKEISASSLPGRP</sequence>
<evidence type="ECO:0000313" key="2">
    <source>
        <dbReference type="Proteomes" id="UP000230405"/>
    </source>
</evidence>
<accession>A0A2M7VEH8</accession>
<evidence type="ECO:0000313" key="1">
    <source>
        <dbReference type="EMBL" id="PIZ98913.1"/>
    </source>
</evidence>
<dbReference type="EMBL" id="PFPO01000057">
    <property type="protein sequence ID" value="PIZ98913.1"/>
    <property type="molecule type" value="Genomic_DNA"/>
</dbReference>
<protein>
    <submittedName>
        <fullName evidence="1">Uncharacterized protein</fullName>
    </submittedName>
</protein>